<dbReference type="EMBL" id="CCBP010000750">
    <property type="protein sequence ID" value="CDO78233.1"/>
    <property type="molecule type" value="Genomic_DNA"/>
</dbReference>
<gene>
    <name evidence="1" type="ORF">BN946_scf184608.g3</name>
</gene>
<organism evidence="1 2">
    <name type="scientific">Pycnoporus cinnabarinus</name>
    <name type="common">Cinnabar-red polypore</name>
    <name type="synonym">Trametes cinnabarina</name>
    <dbReference type="NCBI Taxonomy" id="5643"/>
    <lineage>
        <taxon>Eukaryota</taxon>
        <taxon>Fungi</taxon>
        <taxon>Dikarya</taxon>
        <taxon>Basidiomycota</taxon>
        <taxon>Agaricomycotina</taxon>
        <taxon>Agaricomycetes</taxon>
        <taxon>Polyporales</taxon>
        <taxon>Polyporaceae</taxon>
        <taxon>Trametes</taxon>
    </lineage>
</organism>
<dbReference type="PANTHER" id="PTHR37844">
    <property type="entry name" value="SER/THR PROTEIN PHOSPHATASE SUPERFAMILY (AFU_ORTHOLOGUE AFUA_1G14840)"/>
    <property type="match status" value="1"/>
</dbReference>
<dbReference type="Proteomes" id="UP000029665">
    <property type="component" value="Unassembled WGS sequence"/>
</dbReference>
<accession>A0A060T092</accession>
<dbReference type="SUPFAM" id="SSF56300">
    <property type="entry name" value="Metallo-dependent phosphatases"/>
    <property type="match status" value="1"/>
</dbReference>
<dbReference type="OMA" id="IFTHHAP"/>
<name>A0A060T092_PYCCI</name>
<dbReference type="AlphaFoldDB" id="A0A060T092"/>
<dbReference type="Gene3D" id="3.60.21.10">
    <property type="match status" value="1"/>
</dbReference>
<evidence type="ECO:0000313" key="1">
    <source>
        <dbReference type="EMBL" id="CDO78233.1"/>
    </source>
</evidence>
<sequence>MHIQLLSDLHLEVERPAAGQEANGGGDLYKFDFPARADYLALLGDIGTTVEDRLFAWIRIQLERFEIVFYVAGNHEPHWSTLDASYACLEAFAAACAKDAASTSGDGPSLGRFVLLNRTRYDLSPNVTVLGCTLWARLDPDKLDVLESSLNDFRCIRGFDAAAYQAAHERDAPWLEQAVTDIARNEPHRRVVIMDHTMRRRSGTADPKYEGGPTTSAFATEMVGGAVWMAKVVRVWMFGHTHWCCDFVREGVRAVSNQRGYKDGARGFTPEKVVEL</sequence>
<keyword evidence="2" id="KW-1185">Reference proteome</keyword>
<dbReference type="InterPro" id="IPR029052">
    <property type="entry name" value="Metallo-depent_PP-like"/>
</dbReference>
<evidence type="ECO:0000313" key="2">
    <source>
        <dbReference type="Proteomes" id="UP000029665"/>
    </source>
</evidence>
<protein>
    <submittedName>
        <fullName evidence="1">Uncharacterized protein</fullName>
    </submittedName>
</protein>
<dbReference type="OrthoDB" id="550558at2759"/>
<dbReference type="PANTHER" id="PTHR37844:SF2">
    <property type="entry name" value="SER_THR PROTEIN PHOSPHATASE SUPERFAMILY (AFU_ORTHOLOGUE AFUA_1G14840)"/>
    <property type="match status" value="1"/>
</dbReference>
<comment type="caution">
    <text evidence="1">The sequence shown here is derived from an EMBL/GenBank/DDBJ whole genome shotgun (WGS) entry which is preliminary data.</text>
</comment>
<proteinExistence type="predicted"/>
<dbReference type="HOGENOM" id="CLU_060372_0_1_1"/>
<reference evidence="1" key="1">
    <citation type="submission" date="2014-01" db="EMBL/GenBank/DDBJ databases">
        <title>The genome of the white-rot fungus Pycnoporus cinnabarinus: a basidiomycete model with a versatile arsenal for lignocellulosic biomass breakdown.</title>
        <authorList>
            <person name="Levasseur A."/>
            <person name="Lomascolo A."/>
            <person name="Ruiz-Duenas F.J."/>
            <person name="Uzan E."/>
            <person name="Piumi F."/>
            <person name="Kues U."/>
            <person name="Ram A.F.J."/>
            <person name="Murat C."/>
            <person name="Haon M."/>
            <person name="Benoit I."/>
            <person name="Arfi Y."/>
            <person name="Chevret D."/>
            <person name="Drula E."/>
            <person name="Kwon M.J."/>
            <person name="Gouret P."/>
            <person name="Lesage-Meessen L."/>
            <person name="Lombard V."/>
            <person name="Mariette J."/>
            <person name="Noirot C."/>
            <person name="Park J."/>
            <person name="Patyshakuliyeva A."/>
            <person name="Wieneger R.A.B."/>
            <person name="Wosten H.A.B."/>
            <person name="Martin F."/>
            <person name="Coutinho P.M."/>
            <person name="de Vries R."/>
            <person name="Martinez A.T."/>
            <person name="Klopp C."/>
            <person name="Pontarotti P."/>
            <person name="Henrissat B."/>
            <person name="Record E."/>
        </authorList>
    </citation>
    <scope>NUCLEOTIDE SEQUENCE [LARGE SCALE GENOMIC DNA]</scope>
    <source>
        <strain evidence="1">BRFM137</strain>
    </source>
</reference>